<dbReference type="InterPro" id="IPR046527">
    <property type="entry name" value="PIR2-like_helical"/>
</dbReference>
<dbReference type="EMBL" id="JAUUTY010000001">
    <property type="protein sequence ID" value="KAK1693247.1"/>
    <property type="molecule type" value="Genomic_DNA"/>
</dbReference>
<feature type="domain" description="DUF3615" evidence="1">
    <location>
        <begin position="420"/>
        <end position="516"/>
    </location>
</feature>
<dbReference type="InterPro" id="IPR022059">
    <property type="entry name" value="DUF3615"/>
</dbReference>
<comment type="caution">
    <text evidence="3">The sequence shown here is derived from an EMBL/GenBank/DDBJ whole genome shotgun (WGS) entry which is preliminary data.</text>
</comment>
<evidence type="ECO:0000313" key="3">
    <source>
        <dbReference type="EMBL" id="KAK1693247.1"/>
    </source>
</evidence>
<keyword evidence="4" id="KW-1185">Reference proteome</keyword>
<dbReference type="PANTHER" id="PTHR33120">
    <property type="entry name" value="EXPRESSED PROTEIN-RELATED"/>
    <property type="match status" value="1"/>
</dbReference>
<dbReference type="PANTHER" id="PTHR33120:SF47">
    <property type="entry name" value="OS05G0571400 PROTEIN"/>
    <property type="match status" value="1"/>
</dbReference>
<name>A0AAD8TUM5_LOLMU</name>
<dbReference type="Pfam" id="PF12274">
    <property type="entry name" value="DUF3615"/>
    <property type="match status" value="1"/>
</dbReference>
<gene>
    <name evidence="3" type="ORF">QYE76_009944</name>
</gene>
<dbReference type="AlphaFoldDB" id="A0AAD8TUM5"/>
<organism evidence="3 4">
    <name type="scientific">Lolium multiflorum</name>
    <name type="common">Italian ryegrass</name>
    <name type="synonym">Lolium perenne subsp. multiflorum</name>
    <dbReference type="NCBI Taxonomy" id="4521"/>
    <lineage>
        <taxon>Eukaryota</taxon>
        <taxon>Viridiplantae</taxon>
        <taxon>Streptophyta</taxon>
        <taxon>Embryophyta</taxon>
        <taxon>Tracheophyta</taxon>
        <taxon>Spermatophyta</taxon>
        <taxon>Magnoliopsida</taxon>
        <taxon>Liliopsida</taxon>
        <taxon>Poales</taxon>
        <taxon>Poaceae</taxon>
        <taxon>BOP clade</taxon>
        <taxon>Pooideae</taxon>
        <taxon>Poodae</taxon>
        <taxon>Poeae</taxon>
        <taxon>Poeae Chloroplast Group 2 (Poeae type)</taxon>
        <taxon>Loliodinae</taxon>
        <taxon>Loliinae</taxon>
        <taxon>Lolium</taxon>
    </lineage>
</organism>
<dbReference type="Proteomes" id="UP001231189">
    <property type="component" value="Unassembled WGS sequence"/>
</dbReference>
<protein>
    <submittedName>
        <fullName evidence="3">Uncharacterized protein</fullName>
    </submittedName>
</protein>
<dbReference type="Pfam" id="PF20235">
    <property type="entry name" value="PIR2-like_helical"/>
    <property type="match status" value="1"/>
</dbReference>
<feature type="domain" description="PIR2-like helical" evidence="2">
    <location>
        <begin position="199"/>
        <end position="314"/>
    </location>
</feature>
<sequence>MEDRRRVFGPRSRDFPGRDVVKQERSQLLAVIHDCYEAARTQHRLPAEATGYCLGLLDSVSSLAINITLVSSGEKAADDLERRSLDGMVVFLTTFFPGSPIGKPTALKCAAMAAAHPDPDSLVDAWLALSPCLDHAVTLLAATTPTAALLRGLADGAAGDIDMVRAWELAAYRQQDITGSDDDVPLYHHTRSLRRALIDKIHRLYLQVLARLPRSELRCRYHRALLATGSCYGPCSDPGSNVVLNTVWYDTMFPTRRDQLELDVLTTSVLGRVACRSLCGLVSFLCTRYGDGLSEHDAIRRLLDADADLHAAARDAERRGHRPCSSIREAYEAAATAAWHPYETEQAAFLDSGFEDAVALLPAPHELITSENIVRLAEQLSPVPAPQPVPPRRGTKLYWAIIRLRRRRFRTHEGLILSLVKAALAEQDDGDGYELHVICGVSECIIDPGFMPETEDVVYHVNFLARRQQGPPALFFAECSKKGPATLRRLVDMPPPRASLVRCMHCEEEGGKIIHPASAEFHGREKEFELAARGTFSLSNRDIIGRSEIAGQPMSPQLREDAIYEDSDGASSDDDDDILAEADYDDDMFFFR</sequence>
<evidence type="ECO:0000259" key="2">
    <source>
        <dbReference type="Pfam" id="PF20235"/>
    </source>
</evidence>
<evidence type="ECO:0000313" key="4">
    <source>
        <dbReference type="Proteomes" id="UP001231189"/>
    </source>
</evidence>
<proteinExistence type="predicted"/>
<accession>A0AAD8TUM5</accession>
<evidence type="ECO:0000259" key="1">
    <source>
        <dbReference type="Pfam" id="PF12274"/>
    </source>
</evidence>
<reference evidence="3" key="1">
    <citation type="submission" date="2023-07" db="EMBL/GenBank/DDBJ databases">
        <title>A chromosome-level genome assembly of Lolium multiflorum.</title>
        <authorList>
            <person name="Chen Y."/>
            <person name="Copetti D."/>
            <person name="Kolliker R."/>
            <person name="Studer B."/>
        </authorList>
    </citation>
    <scope>NUCLEOTIDE SEQUENCE</scope>
    <source>
        <strain evidence="3">02402/16</strain>
        <tissue evidence="3">Leaf</tissue>
    </source>
</reference>